<dbReference type="CDD" id="cd04678">
    <property type="entry name" value="NUDIX_MTH2_Nudt15"/>
    <property type="match status" value="1"/>
</dbReference>
<gene>
    <name evidence="3" type="ORF">UU50_C0004G0037</name>
</gene>
<sequence>MINGRPSFCVGVNVFVLRDGKILLGKRRNCAGEGTWGLPGGHLEDGEAMVNAGIRELMEETGLSAGSMEFIHLVNDRNQDQHYIQTGFLAGEVEGDVILAEPDKCECWEWFDINDLPKEIFHGHVKLIDAYISNKIFVD</sequence>
<dbReference type="SUPFAM" id="SSF55811">
    <property type="entry name" value="Nudix"/>
    <property type="match status" value="1"/>
</dbReference>
<accession>A0A0G0VJA1</accession>
<dbReference type="PANTHER" id="PTHR16099">
    <property type="entry name" value="8-OXO-DGTP DIPHOSPHATES NUDT15"/>
    <property type="match status" value="1"/>
</dbReference>
<dbReference type="InterPro" id="IPR020476">
    <property type="entry name" value="Nudix_hydrolase"/>
</dbReference>
<keyword evidence="1" id="KW-0378">Hydrolase</keyword>
<evidence type="ECO:0000313" key="3">
    <source>
        <dbReference type="EMBL" id="KKR99656.1"/>
    </source>
</evidence>
<comment type="caution">
    <text evidence="3">The sequence shown here is derived from an EMBL/GenBank/DDBJ whole genome shotgun (WGS) entry which is preliminary data.</text>
</comment>
<dbReference type="InterPro" id="IPR015797">
    <property type="entry name" value="NUDIX_hydrolase-like_dom_sf"/>
</dbReference>
<organism evidence="3 4">
    <name type="scientific">Candidatus Uhrbacteria bacterium GW2011_GWC1_41_20</name>
    <dbReference type="NCBI Taxonomy" id="1618983"/>
    <lineage>
        <taxon>Bacteria</taxon>
        <taxon>Candidatus Uhriibacteriota</taxon>
    </lineage>
</organism>
<protein>
    <recommendedName>
        <fullName evidence="2">Nudix hydrolase domain-containing protein</fullName>
    </recommendedName>
</protein>
<dbReference type="GO" id="GO:0016787">
    <property type="term" value="F:hydrolase activity"/>
    <property type="evidence" value="ECO:0007669"/>
    <property type="project" value="UniProtKB-KW"/>
</dbReference>
<evidence type="ECO:0000256" key="1">
    <source>
        <dbReference type="ARBA" id="ARBA00022801"/>
    </source>
</evidence>
<dbReference type="AlphaFoldDB" id="A0A0G0VJA1"/>
<dbReference type="PRINTS" id="PR00502">
    <property type="entry name" value="NUDIXFAMILY"/>
</dbReference>
<proteinExistence type="predicted"/>
<dbReference type="FunFam" id="3.90.79.10:FF:000060">
    <property type="entry name" value="Nudix hydrolase 1"/>
    <property type="match status" value="1"/>
</dbReference>
<evidence type="ECO:0000259" key="2">
    <source>
        <dbReference type="PROSITE" id="PS51462"/>
    </source>
</evidence>
<dbReference type="Gene3D" id="3.90.79.10">
    <property type="entry name" value="Nucleoside Triphosphate Pyrophosphohydrolase"/>
    <property type="match status" value="1"/>
</dbReference>
<dbReference type="PANTHER" id="PTHR16099:SF5">
    <property type="entry name" value="NUCLEOTIDE TRIPHOSPHATE DIPHOSPHATASE NUDT15"/>
    <property type="match status" value="1"/>
</dbReference>
<dbReference type="Pfam" id="PF00293">
    <property type="entry name" value="NUDIX"/>
    <property type="match status" value="1"/>
</dbReference>
<name>A0A0G0VJA1_9BACT</name>
<dbReference type="PROSITE" id="PS51462">
    <property type="entry name" value="NUDIX"/>
    <property type="match status" value="1"/>
</dbReference>
<feature type="domain" description="Nudix hydrolase" evidence="2">
    <location>
        <begin position="7"/>
        <end position="134"/>
    </location>
</feature>
<evidence type="ECO:0000313" key="4">
    <source>
        <dbReference type="Proteomes" id="UP000033930"/>
    </source>
</evidence>
<dbReference type="Proteomes" id="UP000033930">
    <property type="component" value="Unassembled WGS sequence"/>
</dbReference>
<reference evidence="3 4" key="1">
    <citation type="journal article" date="2015" name="Nature">
        <title>rRNA introns, odd ribosomes, and small enigmatic genomes across a large radiation of phyla.</title>
        <authorList>
            <person name="Brown C.T."/>
            <person name="Hug L.A."/>
            <person name="Thomas B.C."/>
            <person name="Sharon I."/>
            <person name="Castelle C.J."/>
            <person name="Singh A."/>
            <person name="Wilkins M.J."/>
            <person name="Williams K.H."/>
            <person name="Banfield J.F."/>
        </authorList>
    </citation>
    <scope>NUCLEOTIDE SEQUENCE [LARGE SCALE GENOMIC DNA]</scope>
</reference>
<dbReference type="InterPro" id="IPR000086">
    <property type="entry name" value="NUDIX_hydrolase_dom"/>
</dbReference>
<dbReference type="EMBL" id="LCAW01000004">
    <property type="protein sequence ID" value="KKR99656.1"/>
    <property type="molecule type" value="Genomic_DNA"/>
</dbReference>